<evidence type="ECO:0000256" key="4">
    <source>
        <dbReference type="ARBA" id="ARBA00021752"/>
    </source>
</evidence>
<evidence type="ECO:0000256" key="12">
    <source>
        <dbReference type="SAM" id="Coils"/>
    </source>
</evidence>
<evidence type="ECO:0000313" key="13">
    <source>
        <dbReference type="EMBL" id="NWH72767.1"/>
    </source>
</evidence>
<keyword evidence="14" id="KW-1185">Reference proteome</keyword>
<organism evidence="13 14">
    <name type="scientific">Piaya cayana</name>
    <name type="common">Common squirrel cuckoo</name>
    <dbReference type="NCBI Taxonomy" id="33601"/>
    <lineage>
        <taxon>Eukaryota</taxon>
        <taxon>Metazoa</taxon>
        <taxon>Chordata</taxon>
        <taxon>Craniata</taxon>
        <taxon>Vertebrata</taxon>
        <taxon>Euteleostomi</taxon>
        <taxon>Archelosauria</taxon>
        <taxon>Archosauria</taxon>
        <taxon>Dinosauria</taxon>
        <taxon>Saurischia</taxon>
        <taxon>Theropoda</taxon>
        <taxon>Coelurosauria</taxon>
        <taxon>Aves</taxon>
        <taxon>Neognathae</taxon>
        <taxon>Neoaves</taxon>
        <taxon>Otidimorphae</taxon>
        <taxon>Cuculiformes</taxon>
        <taxon>Coccyzidae</taxon>
        <taxon>Piaya</taxon>
    </lineage>
</organism>
<comment type="caution">
    <text evidence="13">The sequence shown here is derived from an EMBL/GenBank/DDBJ whole genome shotgun (WGS) entry which is preliminary data.</text>
</comment>
<keyword evidence="9" id="KW-0966">Cell projection</keyword>
<evidence type="ECO:0000256" key="10">
    <source>
        <dbReference type="ARBA" id="ARBA00032180"/>
    </source>
</evidence>
<keyword evidence="5" id="KW-0963">Cytoplasm</keyword>
<evidence type="ECO:0000256" key="11">
    <source>
        <dbReference type="ARBA" id="ARBA00046836"/>
    </source>
</evidence>
<dbReference type="PANTHER" id="PTHR31598">
    <property type="entry name" value="IQ DOMAIN-CONTAINING PROTEIN D"/>
    <property type="match status" value="1"/>
</dbReference>
<protein>
    <recommendedName>
        <fullName evidence="4">Dynein regulatory complex protein 10</fullName>
    </recommendedName>
    <alternativeName>
        <fullName evidence="10">IQ domain-containing protein D</fullName>
    </alternativeName>
</protein>
<dbReference type="SMART" id="SM00015">
    <property type="entry name" value="IQ"/>
    <property type="match status" value="1"/>
</dbReference>
<evidence type="ECO:0000256" key="8">
    <source>
        <dbReference type="ARBA" id="ARBA00023212"/>
    </source>
</evidence>
<dbReference type="PROSITE" id="PS50096">
    <property type="entry name" value="IQ"/>
    <property type="match status" value="1"/>
</dbReference>
<feature type="coiled-coil region" evidence="12">
    <location>
        <begin position="174"/>
        <end position="306"/>
    </location>
</feature>
<accession>A0A850WSK9</accession>
<evidence type="ECO:0000256" key="5">
    <source>
        <dbReference type="ARBA" id="ARBA00022490"/>
    </source>
</evidence>
<feature type="non-terminal residue" evidence="13">
    <location>
        <position position="358"/>
    </location>
</feature>
<dbReference type="EMBL" id="WAAB01006881">
    <property type="protein sequence ID" value="NWH72767.1"/>
    <property type="molecule type" value="Genomic_DNA"/>
</dbReference>
<evidence type="ECO:0000256" key="1">
    <source>
        <dbReference type="ARBA" id="ARBA00003029"/>
    </source>
</evidence>
<dbReference type="AlphaFoldDB" id="A0A850WSK9"/>
<reference evidence="13" key="1">
    <citation type="submission" date="2019-09" db="EMBL/GenBank/DDBJ databases">
        <title>Bird 10,000 Genomes (B10K) Project - Family phase.</title>
        <authorList>
            <person name="Zhang G."/>
        </authorList>
    </citation>
    <scope>NUCLEOTIDE SEQUENCE</scope>
    <source>
        <strain evidence="13">B10K-DU-008-47</strain>
        <tissue evidence="13">Mixed tissue sample</tissue>
    </source>
</reference>
<dbReference type="PANTHER" id="PTHR31598:SF1">
    <property type="entry name" value="DYNEIN REGULATORY COMPLEX PROTEIN 10"/>
    <property type="match status" value="1"/>
</dbReference>
<evidence type="ECO:0000256" key="9">
    <source>
        <dbReference type="ARBA" id="ARBA00023273"/>
    </source>
</evidence>
<comment type="function">
    <text evidence="1">Component of the nexin-dynein regulatory complex (N-DRC), a key regulator of ciliary/flagellar motility which maintains the alignment and integrity of the distal axoneme and regulates microtubule sliding in motile axonemes.</text>
</comment>
<dbReference type="InterPro" id="IPR042815">
    <property type="entry name" value="DRC10"/>
</dbReference>
<keyword evidence="12" id="KW-0175">Coiled coil</keyword>
<evidence type="ECO:0000256" key="2">
    <source>
        <dbReference type="ARBA" id="ARBA00004611"/>
    </source>
</evidence>
<feature type="non-terminal residue" evidence="13">
    <location>
        <position position="1"/>
    </location>
</feature>
<dbReference type="CDD" id="cd23767">
    <property type="entry name" value="IQCD"/>
    <property type="match status" value="1"/>
</dbReference>
<dbReference type="OrthoDB" id="536093at2759"/>
<comment type="subunit">
    <text evidence="11">Component of the nexin-dynein regulatory complex (N-DRC). Interacts with CFAP52.</text>
</comment>
<evidence type="ECO:0000256" key="7">
    <source>
        <dbReference type="ARBA" id="ARBA00023069"/>
    </source>
</evidence>
<keyword evidence="6" id="KW-0282">Flagellum</keyword>
<comment type="subcellular location">
    <subcellularLocation>
        <location evidence="2">Cytoplasm</location>
        <location evidence="2">Cytoskeleton</location>
        <location evidence="2">Flagellum axoneme</location>
    </subcellularLocation>
</comment>
<gene>
    <name evidence="13" type="primary">Iqcd</name>
    <name evidence="13" type="ORF">PIACAY_R10628</name>
</gene>
<dbReference type="Proteomes" id="UP000653271">
    <property type="component" value="Unassembled WGS sequence"/>
</dbReference>
<proteinExistence type="inferred from homology"/>
<dbReference type="InterPro" id="IPR000048">
    <property type="entry name" value="IQ_motif_EF-hand-BS"/>
</dbReference>
<dbReference type="Pfam" id="PF00612">
    <property type="entry name" value="IQ"/>
    <property type="match status" value="1"/>
</dbReference>
<comment type="similarity">
    <text evidence="3">Belongs to the DRC10 family.</text>
</comment>
<keyword evidence="7" id="KW-0969">Cilium</keyword>
<dbReference type="Gene3D" id="1.20.5.190">
    <property type="match status" value="1"/>
</dbReference>
<evidence type="ECO:0000256" key="6">
    <source>
        <dbReference type="ARBA" id="ARBA00022846"/>
    </source>
</evidence>
<evidence type="ECO:0000256" key="3">
    <source>
        <dbReference type="ARBA" id="ARBA00009071"/>
    </source>
</evidence>
<keyword evidence="8" id="KW-0206">Cytoskeleton</keyword>
<evidence type="ECO:0000313" key="14">
    <source>
        <dbReference type="Proteomes" id="UP000653271"/>
    </source>
</evidence>
<name>A0A850WSK9_PIACA</name>
<sequence length="358" mass="41889">MGDPEMATTTLKLMKMLEPRQLKPDCVEKERIINVLDETLEKLEMSSMIPHICASLDRYASMLGPELTEKLMEYQKLSKEMENMHSSLEEGDTVRAQEQQASLRSLEEQVKRSVRDVLRLLPDNPLLCYAMKHGGWERGEAAQEFVNAFREFRNLMVESLCTSPEEEEEKNRLLDDILLRIKKNTETITALEEELAAAIQTRDEKIRKKDSVIEDLKTSMRDLMKDHEADIQRIKEEGRKRQEAEVQASQARCATKEKEIVELRAQLKALVLEHRASEEALKKAEYEELNTAYNEEKAQLSLLMERHALLYQEYSWIEEERRMCQEKNRAATLIQAWWRGYLVRSRFKPKKKKKGKGK</sequence>